<dbReference type="InterPro" id="IPR014001">
    <property type="entry name" value="Helicase_ATP-bd"/>
</dbReference>
<comment type="subcellular location">
    <subcellularLocation>
        <location evidence="1">Nucleus</location>
    </subcellularLocation>
</comment>
<dbReference type="InterPro" id="IPR000330">
    <property type="entry name" value="SNF2_N"/>
</dbReference>
<sequence>MTSTSHSAAENKRQALERLRINKGLQTSRPHTESSTSSTSSHTTSQPPYPAPPPQSRDGTVPSRYFQHTSSPLGKILVPNSSPLPYEKAHSSTFRPNNSVGKHAVTSSSNSIYTNGSGVERANFTSDPLSAPSGFVVHGEPSQSVPSLRRQRNDNEFQNHEEGPARKKVNRGTSEDVFAIPESPDAQFGQRWHMSTASVDTISMSSDDSLSDRGRLLVGPSRSRLAKNQSSPNPPSVSDPQFDPKFQSFKMTYPEESPLRVRAAWSQARGEMNKASALLSDSSWSPVTSERETLGRVREIEEASKAQRAAVKEKGKQSLIYANRPVREAKLHSTPPPAKSPIDLTLPNLESPKSPLTPAIKKPQRKRAKKLVLHSDSESASSGTDDRQKQELPQTAYENRALEYFNSSNPEALQELTGCTLEQAQTIIGIRPFGSPQDVRSKLGQGKRKAANGLTPRMFEDAIEILKEYGSVDNILGDCEQIAATLDAAISSWTKSGNAGNQENLEEGTLNLLSLEPLKSRKASNYLTSQPKSLPDTVSLKEYQLLGINWLNLLYRSNLSCILADEMGLGKTIQVISFLAHLKEQGKKGPHLIVVPSSTLENWCREFVKFAPSIAVQTYYAEKNERSYLRETLLNNQRCRSKTSEGWEVLITTYNLAQGDERDRKFFRKIQWDCCIYDEGHVLKNFQSQRYQSLLKFGSKWRLLLTGTPLQNNLQELVSLLNFILPEQFAGSIDSLRTIFKVKGDSKVTLLSQERISRAKKMMTPFVLRRRKDQVLNDLPKKTERIEWCDMTDLQRTIYRDTLQRSRKTINEAIVEASEIASMMPSKKARTATRPKDKLYAENSSNVLMDLRKAALHPMLFRTRFTDEILSAIAKQLLKEPDFKKRGAIFDLVKEDMSVMTDSELQVFCASYKSTRKYLQDEACYIDAGKIQVLLRLLSHYEKKGRKILIFSQFTQILDILQAVLKNHAIKFLILTGSTPVDVRQSLVDEFTEDESIPVFLLSTKAGGMGINLTAASVVVMFDQDFNPHNDRQAQDRAYRIGQKRDVEVIKLISKGTIEEDMLRLGETKLALDEAVAGDNGKKEDETSERAMKTSLLNALRQQLESEQAAGG</sequence>
<evidence type="ECO:0000256" key="3">
    <source>
        <dbReference type="ARBA" id="ARBA00012551"/>
    </source>
</evidence>
<comment type="caution">
    <text evidence="14">The sequence shown here is derived from an EMBL/GenBank/DDBJ whole genome shotgun (WGS) entry which is preliminary data.</text>
</comment>
<dbReference type="GO" id="GO:0005524">
    <property type="term" value="F:ATP binding"/>
    <property type="evidence" value="ECO:0007669"/>
    <property type="project" value="UniProtKB-KW"/>
</dbReference>
<feature type="region of interest" description="Disordered" evidence="11">
    <location>
        <begin position="132"/>
        <end position="173"/>
    </location>
</feature>
<feature type="region of interest" description="Disordered" evidence="11">
    <location>
        <begin position="321"/>
        <end position="392"/>
    </location>
</feature>
<protein>
    <recommendedName>
        <fullName evidence="3">DNA helicase</fullName>
        <ecNumber evidence="3">3.6.4.12</ecNumber>
    </recommendedName>
</protein>
<evidence type="ECO:0000256" key="2">
    <source>
        <dbReference type="ARBA" id="ARBA00007025"/>
    </source>
</evidence>
<dbReference type="GO" id="GO:0003677">
    <property type="term" value="F:DNA binding"/>
    <property type="evidence" value="ECO:0007669"/>
    <property type="project" value="UniProtKB-KW"/>
</dbReference>
<dbReference type="GO" id="GO:0016787">
    <property type="term" value="F:hydrolase activity"/>
    <property type="evidence" value="ECO:0007669"/>
    <property type="project" value="UniProtKB-KW"/>
</dbReference>
<dbReference type="FunFam" id="3.40.50.10810:FF:000014">
    <property type="entry name" value="SWI/SNF-related matrix-associated actin-dependent regulator of chromatin subfamily A containing DEAD/H box 1"/>
    <property type="match status" value="1"/>
</dbReference>
<feature type="compositionally biased region" description="Basic residues" evidence="11">
    <location>
        <begin position="362"/>
        <end position="372"/>
    </location>
</feature>
<feature type="compositionally biased region" description="Low complexity" evidence="11">
    <location>
        <begin position="27"/>
        <end position="45"/>
    </location>
</feature>
<dbReference type="AlphaFoldDB" id="A0A9P5NTW1"/>
<dbReference type="InterPro" id="IPR001650">
    <property type="entry name" value="Helicase_C-like"/>
</dbReference>
<name>A0A9P5NTW1_GYMJU</name>
<proteinExistence type="inferred from homology"/>
<dbReference type="Gene3D" id="3.40.50.300">
    <property type="entry name" value="P-loop containing nucleotide triphosphate hydrolases"/>
    <property type="match status" value="1"/>
</dbReference>
<dbReference type="GO" id="GO:0140658">
    <property type="term" value="F:ATP-dependent chromatin remodeler activity"/>
    <property type="evidence" value="ECO:0007669"/>
    <property type="project" value="UniProtKB-ARBA"/>
</dbReference>
<evidence type="ECO:0000259" key="13">
    <source>
        <dbReference type="PROSITE" id="PS51194"/>
    </source>
</evidence>
<feature type="compositionally biased region" description="Polar residues" evidence="11">
    <location>
        <begin position="91"/>
        <end position="107"/>
    </location>
</feature>
<evidence type="ECO:0000256" key="9">
    <source>
        <dbReference type="ARBA" id="ARBA00023125"/>
    </source>
</evidence>
<keyword evidence="10" id="KW-0539">Nucleus</keyword>
<keyword evidence="5" id="KW-0378">Hydrolase</keyword>
<evidence type="ECO:0000256" key="5">
    <source>
        <dbReference type="ARBA" id="ARBA00022801"/>
    </source>
</evidence>
<dbReference type="PANTHER" id="PTHR10799">
    <property type="entry name" value="SNF2/RAD54 HELICASE FAMILY"/>
    <property type="match status" value="1"/>
</dbReference>
<dbReference type="EC" id="3.6.4.12" evidence="3"/>
<dbReference type="InterPro" id="IPR049730">
    <property type="entry name" value="SNF2/RAD54-like_C"/>
</dbReference>
<dbReference type="CDD" id="cd18793">
    <property type="entry name" value="SF2_C_SNF"/>
    <property type="match status" value="1"/>
</dbReference>
<evidence type="ECO:0000256" key="10">
    <source>
        <dbReference type="ARBA" id="ARBA00023242"/>
    </source>
</evidence>
<evidence type="ECO:0000256" key="1">
    <source>
        <dbReference type="ARBA" id="ARBA00004123"/>
    </source>
</evidence>
<dbReference type="PROSITE" id="PS51194">
    <property type="entry name" value="HELICASE_CTER"/>
    <property type="match status" value="1"/>
</dbReference>
<feature type="compositionally biased region" description="Basic and acidic residues" evidence="11">
    <location>
        <begin position="9"/>
        <end position="20"/>
    </location>
</feature>
<accession>A0A9P5NTW1</accession>
<keyword evidence="8" id="KW-0156">Chromatin regulator</keyword>
<feature type="compositionally biased region" description="Basic and acidic residues" evidence="11">
    <location>
        <begin position="151"/>
        <end position="165"/>
    </location>
</feature>
<feature type="domain" description="Helicase C-terminal" evidence="13">
    <location>
        <begin position="933"/>
        <end position="1087"/>
    </location>
</feature>
<evidence type="ECO:0000313" key="15">
    <source>
        <dbReference type="Proteomes" id="UP000724874"/>
    </source>
</evidence>
<dbReference type="Pfam" id="PF00176">
    <property type="entry name" value="SNF2-rel_dom"/>
    <property type="match status" value="1"/>
</dbReference>
<feature type="region of interest" description="Disordered" evidence="11">
    <location>
        <begin position="203"/>
        <end position="246"/>
    </location>
</feature>
<evidence type="ECO:0000256" key="4">
    <source>
        <dbReference type="ARBA" id="ARBA00022741"/>
    </source>
</evidence>
<evidence type="ECO:0000259" key="12">
    <source>
        <dbReference type="PROSITE" id="PS51192"/>
    </source>
</evidence>
<dbReference type="EMBL" id="JADNYJ010000018">
    <property type="protein sequence ID" value="KAF8906495.1"/>
    <property type="molecule type" value="Genomic_DNA"/>
</dbReference>
<dbReference type="SMART" id="SM00490">
    <property type="entry name" value="HELICc"/>
    <property type="match status" value="1"/>
</dbReference>
<dbReference type="InterPro" id="IPR038718">
    <property type="entry name" value="SNF2-like_sf"/>
</dbReference>
<dbReference type="SMART" id="SM00487">
    <property type="entry name" value="DEXDc"/>
    <property type="match status" value="1"/>
</dbReference>
<keyword evidence="4" id="KW-0547">Nucleotide-binding</keyword>
<reference evidence="14" key="1">
    <citation type="submission" date="2020-11" db="EMBL/GenBank/DDBJ databases">
        <authorList>
            <consortium name="DOE Joint Genome Institute"/>
            <person name="Ahrendt S."/>
            <person name="Riley R."/>
            <person name="Andreopoulos W."/>
            <person name="LaButti K."/>
            <person name="Pangilinan J."/>
            <person name="Ruiz-duenas F.J."/>
            <person name="Barrasa J.M."/>
            <person name="Sanchez-Garcia M."/>
            <person name="Camarero S."/>
            <person name="Miyauchi S."/>
            <person name="Serrano A."/>
            <person name="Linde D."/>
            <person name="Babiker R."/>
            <person name="Drula E."/>
            <person name="Ayuso-Fernandez I."/>
            <person name="Pacheco R."/>
            <person name="Padilla G."/>
            <person name="Ferreira P."/>
            <person name="Barriuso J."/>
            <person name="Kellner H."/>
            <person name="Castanera R."/>
            <person name="Alfaro M."/>
            <person name="Ramirez L."/>
            <person name="Pisabarro A.G."/>
            <person name="Kuo A."/>
            <person name="Tritt A."/>
            <person name="Lipzen A."/>
            <person name="He G."/>
            <person name="Yan M."/>
            <person name="Ng V."/>
            <person name="Cullen D."/>
            <person name="Martin F."/>
            <person name="Rosso M.-N."/>
            <person name="Henrissat B."/>
            <person name="Hibbett D."/>
            <person name="Martinez A.T."/>
            <person name="Grigoriev I.V."/>
        </authorList>
    </citation>
    <scope>NUCLEOTIDE SEQUENCE</scope>
    <source>
        <strain evidence="14">AH 44721</strain>
    </source>
</reference>
<keyword evidence="15" id="KW-1185">Reference proteome</keyword>
<feature type="domain" description="Helicase ATP-binding" evidence="12">
    <location>
        <begin position="552"/>
        <end position="727"/>
    </location>
</feature>
<gene>
    <name evidence="14" type="ORF">CPB84DRAFT_1769927</name>
</gene>
<keyword evidence="7" id="KW-0067">ATP-binding</keyword>
<evidence type="ECO:0000313" key="14">
    <source>
        <dbReference type="EMBL" id="KAF8906495.1"/>
    </source>
</evidence>
<organism evidence="14 15">
    <name type="scientific">Gymnopilus junonius</name>
    <name type="common">Spectacular rustgill mushroom</name>
    <name type="synonym">Gymnopilus spectabilis subsp. junonius</name>
    <dbReference type="NCBI Taxonomy" id="109634"/>
    <lineage>
        <taxon>Eukaryota</taxon>
        <taxon>Fungi</taxon>
        <taxon>Dikarya</taxon>
        <taxon>Basidiomycota</taxon>
        <taxon>Agaricomycotina</taxon>
        <taxon>Agaricomycetes</taxon>
        <taxon>Agaricomycetidae</taxon>
        <taxon>Agaricales</taxon>
        <taxon>Agaricineae</taxon>
        <taxon>Hymenogastraceae</taxon>
        <taxon>Gymnopilus</taxon>
    </lineage>
</organism>
<dbReference type="GO" id="GO:0005634">
    <property type="term" value="C:nucleus"/>
    <property type="evidence" value="ECO:0007669"/>
    <property type="project" value="UniProtKB-SubCell"/>
</dbReference>
<dbReference type="Proteomes" id="UP000724874">
    <property type="component" value="Unassembled WGS sequence"/>
</dbReference>
<evidence type="ECO:0000256" key="6">
    <source>
        <dbReference type="ARBA" id="ARBA00022806"/>
    </source>
</evidence>
<evidence type="ECO:0000256" key="8">
    <source>
        <dbReference type="ARBA" id="ARBA00022853"/>
    </source>
</evidence>
<dbReference type="PROSITE" id="PS51192">
    <property type="entry name" value="HELICASE_ATP_BIND_1"/>
    <property type="match status" value="1"/>
</dbReference>
<keyword evidence="9" id="KW-0238">DNA-binding</keyword>
<dbReference type="InterPro" id="IPR027417">
    <property type="entry name" value="P-loop_NTPase"/>
</dbReference>
<dbReference type="GO" id="GO:0005694">
    <property type="term" value="C:chromosome"/>
    <property type="evidence" value="ECO:0007669"/>
    <property type="project" value="UniProtKB-ARBA"/>
</dbReference>
<evidence type="ECO:0000256" key="7">
    <source>
        <dbReference type="ARBA" id="ARBA00022840"/>
    </source>
</evidence>
<evidence type="ECO:0000256" key="11">
    <source>
        <dbReference type="SAM" id="MobiDB-lite"/>
    </source>
</evidence>
<dbReference type="OrthoDB" id="5857104at2759"/>
<dbReference type="Gene3D" id="3.40.50.10810">
    <property type="entry name" value="Tandem AAA-ATPase domain"/>
    <property type="match status" value="1"/>
</dbReference>
<dbReference type="SUPFAM" id="SSF52540">
    <property type="entry name" value="P-loop containing nucleoside triphosphate hydrolases"/>
    <property type="match status" value="2"/>
</dbReference>
<dbReference type="Pfam" id="PF00271">
    <property type="entry name" value="Helicase_C"/>
    <property type="match status" value="1"/>
</dbReference>
<feature type="region of interest" description="Disordered" evidence="11">
    <location>
        <begin position="1"/>
        <end position="107"/>
    </location>
</feature>
<dbReference type="GO" id="GO:0003678">
    <property type="term" value="F:DNA helicase activity"/>
    <property type="evidence" value="ECO:0007669"/>
    <property type="project" value="UniProtKB-EC"/>
</dbReference>
<keyword evidence="6" id="KW-0347">Helicase</keyword>
<comment type="similarity">
    <text evidence="2">Belongs to the SNF2/RAD54 helicase family.</text>
</comment>